<organism evidence="2 3">
    <name type="scientific">Amnibacterium setariae</name>
    <dbReference type="NCBI Taxonomy" id="2306585"/>
    <lineage>
        <taxon>Bacteria</taxon>
        <taxon>Bacillati</taxon>
        <taxon>Actinomycetota</taxon>
        <taxon>Actinomycetes</taxon>
        <taxon>Micrococcales</taxon>
        <taxon>Microbacteriaceae</taxon>
        <taxon>Amnibacterium</taxon>
    </lineage>
</organism>
<dbReference type="Proteomes" id="UP000265742">
    <property type="component" value="Unassembled WGS sequence"/>
</dbReference>
<feature type="compositionally biased region" description="Low complexity" evidence="1">
    <location>
        <begin position="79"/>
        <end position="98"/>
    </location>
</feature>
<dbReference type="InterPro" id="IPR013321">
    <property type="entry name" value="Arc_rbn_hlx_hlx"/>
</dbReference>
<dbReference type="RefSeq" id="WP_119480821.1">
    <property type="nucleotide sequence ID" value="NZ_QXTG01000001.1"/>
</dbReference>
<evidence type="ECO:0000313" key="3">
    <source>
        <dbReference type="Proteomes" id="UP000265742"/>
    </source>
</evidence>
<dbReference type="AlphaFoldDB" id="A0A3A1U287"/>
<dbReference type="InterPro" id="IPR010985">
    <property type="entry name" value="Ribbon_hlx_hlx"/>
</dbReference>
<keyword evidence="2" id="KW-0418">Kinase</keyword>
<sequence>MELDRYADRLRGQLAAVADTGSEDQRALAERMSTALEPALRLALLELLTEAAGEISRDLAPGSVDVRLRGRDPELVVARPMEAAPAAPASTPAEPEPVVGDDEPATFRTTLRLPDRLKTRVEQAASAQGVSVNTWLVRAVAAALGTDQRRPAPRTGDRFTGWVR</sequence>
<comment type="caution">
    <text evidence="2">The sequence shown here is derived from an EMBL/GenBank/DDBJ whole genome shotgun (WGS) entry which is preliminary data.</text>
</comment>
<name>A0A3A1U287_9MICO</name>
<dbReference type="GO" id="GO:0016301">
    <property type="term" value="F:kinase activity"/>
    <property type="evidence" value="ECO:0007669"/>
    <property type="project" value="UniProtKB-KW"/>
</dbReference>
<dbReference type="GO" id="GO:0006355">
    <property type="term" value="P:regulation of DNA-templated transcription"/>
    <property type="evidence" value="ECO:0007669"/>
    <property type="project" value="InterPro"/>
</dbReference>
<keyword evidence="3" id="KW-1185">Reference proteome</keyword>
<accession>A0A3A1U287</accession>
<evidence type="ECO:0000313" key="2">
    <source>
        <dbReference type="EMBL" id="RIX30460.1"/>
    </source>
</evidence>
<reference evidence="3" key="1">
    <citation type="submission" date="2018-09" db="EMBL/GenBank/DDBJ databases">
        <authorList>
            <person name="Kim I."/>
        </authorList>
    </citation>
    <scope>NUCLEOTIDE SEQUENCE [LARGE SCALE GENOMIC DNA]</scope>
    <source>
        <strain evidence="3">DD4a</strain>
    </source>
</reference>
<feature type="region of interest" description="Disordered" evidence="1">
    <location>
        <begin position="79"/>
        <end position="104"/>
    </location>
</feature>
<evidence type="ECO:0000256" key="1">
    <source>
        <dbReference type="SAM" id="MobiDB-lite"/>
    </source>
</evidence>
<gene>
    <name evidence="2" type="ORF">D1781_03255</name>
</gene>
<dbReference type="OrthoDB" id="5193907at2"/>
<dbReference type="Gene3D" id="1.10.1220.10">
    <property type="entry name" value="Met repressor-like"/>
    <property type="match status" value="1"/>
</dbReference>
<proteinExistence type="predicted"/>
<protein>
    <submittedName>
        <fullName evidence="2">Histidine kinase</fullName>
    </submittedName>
</protein>
<keyword evidence="2" id="KW-0808">Transferase</keyword>
<dbReference type="SUPFAM" id="SSF47598">
    <property type="entry name" value="Ribbon-helix-helix"/>
    <property type="match status" value="1"/>
</dbReference>
<dbReference type="EMBL" id="QXTG01000001">
    <property type="protein sequence ID" value="RIX30460.1"/>
    <property type="molecule type" value="Genomic_DNA"/>
</dbReference>